<comment type="cofactor">
    <cofactor evidence="2">
        <name>Mg(2+)</name>
        <dbReference type="ChEBI" id="CHEBI:18420"/>
    </cofactor>
</comment>
<feature type="region of interest" description="Disordered" evidence="3">
    <location>
        <begin position="679"/>
        <end position="765"/>
    </location>
</feature>
<dbReference type="GO" id="GO:0003677">
    <property type="term" value="F:DNA binding"/>
    <property type="evidence" value="ECO:0007669"/>
    <property type="project" value="UniProtKB-UniRule"/>
</dbReference>
<dbReference type="InterPro" id="IPR011335">
    <property type="entry name" value="Restrct_endonuc-II-like"/>
</dbReference>
<feature type="region of interest" description="Disordered" evidence="3">
    <location>
        <begin position="864"/>
        <end position="883"/>
    </location>
</feature>
<dbReference type="PANTHER" id="PTHR13451:SF0">
    <property type="entry name" value="CROSSOVER JUNCTION ENDONUCLEASE MUS81"/>
    <property type="match status" value="1"/>
</dbReference>
<dbReference type="GO" id="GO:0031573">
    <property type="term" value="P:mitotic intra-S DNA damage checkpoint signaling"/>
    <property type="evidence" value="ECO:0007669"/>
    <property type="project" value="TreeGrafter"/>
</dbReference>
<gene>
    <name evidence="5" type="ORF">PVIIG_00261</name>
</gene>
<keyword evidence="2" id="KW-0540">Nuclease</keyword>
<evidence type="ECO:0000256" key="2">
    <source>
        <dbReference type="RuleBase" id="RU369042"/>
    </source>
</evidence>
<dbReference type="Gene3D" id="3.40.50.10130">
    <property type="match status" value="1"/>
</dbReference>
<feature type="region of interest" description="Disordered" evidence="3">
    <location>
        <begin position="546"/>
        <end position="575"/>
    </location>
</feature>
<keyword evidence="2" id="KW-0479">Metal-binding</keyword>
<keyword evidence="2" id="KW-0233">DNA recombination</keyword>
<feature type="compositionally biased region" description="Basic and acidic residues" evidence="3">
    <location>
        <begin position="182"/>
        <end position="204"/>
    </location>
</feature>
<reference evidence="5 6" key="1">
    <citation type="submission" date="2011-08" db="EMBL/GenBank/DDBJ databases">
        <title>The Genome Sequence of Plasmodium vivax India VII.</title>
        <authorList>
            <consortium name="The Broad Institute Genome Sequencing Platform"/>
            <consortium name="The Broad Institute Genome Sequencing Center for Infectious Disease"/>
            <person name="Neafsey D."/>
            <person name="Carlton J."/>
            <person name="Barnwell J."/>
            <person name="Collins W."/>
            <person name="Escalante A."/>
            <person name="Mullikin J."/>
            <person name="Saul A."/>
            <person name="Guigo R."/>
            <person name="Camara F."/>
            <person name="Young S.K."/>
            <person name="Zeng Q."/>
            <person name="Gargeya S."/>
            <person name="Fitzgerald M."/>
            <person name="Haas B."/>
            <person name="Abouelleil A."/>
            <person name="Alvarado L."/>
            <person name="Arachchi H.M."/>
            <person name="Berlin A."/>
            <person name="Brown A."/>
            <person name="Chapman S.B."/>
            <person name="Chen Z."/>
            <person name="Dunbar C."/>
            <person name="Freedman E."/>
            <person name="Gearin G."/>
            <person name="Gellesch M."/>
            <person name="Goldberg J."/>
            <person name="Griggs A."/>
            <person name="Gujja S."/>
            <person name="Heiman D."/>
            <person name="Howarth C."/>
            <person name="Larson L."/>
            <person name="Lui A."/>
            <person name="MacDonald P.J.P."/>
            <person name="Montmayeur A."/>
            <person name="Murphy C."/>
            <person name="Neiman D."/>
            <person name="Pearson M."/>
            <person name="Priest M."/>
            <person name="Roberts A."/>
            <person name="Saif S."/>
            <person name="Shea T."/>
            <person name="Shenoy N."/>
            <person name="Sisk P."/>
            <person name="Stolte C."/>
            <person name="Sykes S."/>
            <person name="Wortman J."/>
            <person name="Nusbaum C."/>
            <person name="Birren B."/>
        </authorList>
    </citation>
    <scope>NUCLEOTIDE SEQUENCE [LARGE SCALE GENOMIC DNA]</scope>
    <source>
        <strain evidence="5 6">India VII</strain>
    </source>
</reference>
<dbReference type="GO" id="GO:0000727">
    <property type="term" value="P:double-strand break repair via break-induced replication"/>
    <property type="evidence" value="ECO:0007669"/>
    <property type="project" value="UniProtKB-UniRule"/>
</dbReference>
<feature type="region of interest" description="Disordered" evidence="3">
    <location>
        <begin position="822"/>
        <end position="855"/>
    </location>
</feature>
<dbReference type="GO" id="GO:0006308">
    <property type="term" value="P:DNA catabolic process"/>
    <property type="evidence" value="ECO:0007669"/>
    <property type="project" value="UniProtKB-UniRule"/>
</dbReference>
<dbReference type="PANTHER" id="PTHR13451">
    <property type="entry name" value="CLASS II CROSSOVER JUNCTION ENDONUCLEASE MUS81"/>
    <property type="match status" value="1"/>
</dbReference>
<keyword evidence="2" id="KW-0234">DNA repair</keyword>
<keyword evidence="2" id="KW-0227">DNA damage</keyword>
<dbReference type="EC" id="3.1.22.-" evidence="2"/>
<dbReference type="InterPro" id="IPR033309">
    <property type="entry name" value="Mus81"/>
</dbReference>
<dbReference type="InterPro" id="IPR027421">
    <property type="entry name" value="DNA_pol_lamdba_lyase_dom_sf"/>
</dbReference>
<keyword evidence="2" id="KW-0539">Nucleus</keyword>
<feature type="compositionally biased region" description="Basic residues" evidence="3">
    <location>
        <begin position="924"/>
        <end position="934"/>
    </location>
</feature>
<dbReference type="InterPro" id="IPR006166">
    <property type="entry name" value="ERCC4_domain"/>
</dbReference>
<dbReference type="SUPFAM" id="SSF52980">
    <property type="entry name" value="Restriction endonuclease-like"/>
    <property type="match status" value="1"/>
</dbReference>
<feature type="compositionally biased region" description="Basic and acidic residues" evidence="3">
    <location>
        <begin position="704"/>
        <end position="716"/>
    </location>
</feature>
<organism evidence="5 6">
    <name type="scientific">Plasmodium vivax India VII</name>
    <dbReference type="NCBI Taxonomy" id="1077284"/>
    <lineage>
        <taxon>Eukaryota</taxon>
        <taxon>Sar</taxon>
        <taxon>Alveolata</taxon>
        <taxon>Apicomplexa</taxon>
        <taxon>Aconoidasida</taxon>
        <taxon>Haemosporida</taxon>
        <taxon>Plasmodiidae</taxon>
        <taxon>Plasmodium</taxon>
        <taxon>Plasmodium (Plasmodium)</taxon>
    </lineage>
</organism>
<dbReference type="SMART" id="SM00891">
    <property type="entry name" value="ERCC4"/>
    <property type="match status" value="1"/>
</dbReference>
<dbReference type="EMBL" id="KQ234361">
    <property type="protein sequence ID" value="KMZ78866.1"/>
    <property type="molecule type" value="Genomic_DNA"/>
</dbReference>
<keyword evidence="2" id="KW-0255">Endonuclease</keyword>
<feature type="region of interest" description="Disordered" evidence="3">
    <location>
        <begin position="426"/>
        <end position="509"/>
    </location>
</feature>
<dbReference type="GO" id="GO:0046872">
    <property type="term" value="F:metal ion binding"/>
    <property type="evidence" value="ECO:0007669"/>
    <property type="project" value="UniProtKB-UniRule"/>
</dbReference>
<feature type="region of interest" description="Disordered" evidence="3">
    <location>
        <begin position="162"/>
        <end position="244"/>
    </location>
</feature>
<feature type="compositionally biased region" description="Polar residues" evidence="3">
    <location>
        <begin position="865"/>
        <end position="874"/>
    </location>
</feature>
<feature type="compositionally biased region" description="Polar residues" evidence="3">
    <location>
        <begin position="205"/>
        <end position="214"/>
    </location>
</feature>
<feature type="compositionally biased region" description="Basic and acidic residues" evidence="3">
    <location>
        <begin position="1069"/>
        <end position="1080"/>
    </location>
</feature>
<evidence type="ECO:0000256" key="1">
    <source>
        <dbReference type="ARBA" id="ARBA00022801"/>
    </source>
</evidence>
<feature type="compositionally biased region" description="Polar residues" evidence="3">
    <location>
        <begin position="1082"/>
        <end position="1095"/>
    </location>
</feature>
<dbReference type="Proteomes" id="UP000053562">
    <property type="component" value="Unassembled WGS sequence"/>
</dbReference>
<dbReference type="OrthoDB" id="5963188at2759"/>
<evidence type="ECO:0000259" key="4">
    <source>
        <dbReference type="SMART" id="SM00891"/>
    </source>
</evidence>
<feature type="region of interest" description="Disordered" evidence="3">
    <location>
        <begin position="890"/>
        <end position="999"/>
    </location>
</feature>
<feature type="compositionally biased region" description="Basic and acidic residues" evidence="3">
    <location>
        <begin position="1101"/>
        <end position="1114"/>
    </location>
</feature>
<feature type="compositionally biased region" description="Basic residues" evidence="3">
    <location>
        <begin position="1059"/>
        <end position="1068"/>
    </location>
</feature>
<comment type="subunit">
    <text evidence="2">Interacts with EME1.</text>
</comment>
<evidence type="ECO:0000256" key="3">
    <source>
        <dbReference type="SAM" id="MobiDB-lite"/>
    </source>
</evidence>
<accession>A0A0J9S839</accession>
<feature type="compositionally biased region" description="Polar residues" evidence="3">
    <location>
        <begin position="231"/>
        <end position="244"/>
    </location>
</feature>
<dbReference type="GO" id="GO:0048476">
    <property type="term" value="C:Holliday junction resolvase complex"/>
    <property type="evidence" value="ECO:0007669"/>
    <property type="project" value="UniProtKB-UniRule"/>
</dbReference>
<comment type="subcellular location">
    <subcellularLocation>
        <location evidence="2">Nucleus</location>
    </subcellularLocation>
</comment>
<dbReference type="GO" id="GO:0000712">
    <property type="term" value="P:resolution of meiotic recombination intermediates"/>
    <property type="evidence" value="ECO:0007669"/>
    <property type="project" value="TreeGrafter"/>
</dbReference>
<dbReference type="InterPro" id="IPR047416">
    <property type="entry name" value="XPF_nuclease_Mus81"/>
</dbReference>
<comment type="similarity">
    <text evidence="2">Belongs to the XPF family.</text>
</comment>
<dbReference type="GO" id="GO:0008821">
    <property type="term" value="F:crossover junction DNA endonuclease activity"/>
    <property type="evidence" value="ECO:0007669"/>
    <property type="project" value="UniProtKB-UniRule"/>
</dbReference>
<keyword evidence="2" id="KW-0460">Magnesium</keyword>
<feature type="compositionally biased region" description="Basic residues" evidence="3">
    <location>
        <begin position="968"/>
        <end position="977"/>
    </location>
</feature>
<dbReference type="Pfam" id="PF02732">
    <property type="entry name" value="ERCC4"/>
    <property type="match status" value="1"/>
</dbReference>
<feature type="compositionally biased region" description="Polar residues" evidence="3">
    <location>
        <begin position="843"/>
        <end position="855"/>
    </location>
</feature>
<feature type="compositionally biased region" description="Basic and acidic residues" evidence="3">
    <location>
        <begin position="978"/>
        <end position="994"/>
    </location>
</feature>
<dbReference type="SUPFAM" id="SSF47802">
    <property type="entry name" value="DNA polymerase beta, N-terminal domain-like"/>
    <property type="match status" value="1"/>
</dbReference>
<feature type="region of interest" description="Disordered" evidence="3">
    <location>
        <begin position="271"/>
        <end position="299"/>
    </location>
</feature>
<comment type="function">
    <text evidence="2">Interacts with EME1 to form a DNA structure-specific endonuclease with substrate preference for branched DNA structures with a 5'-end at the branch nick. Typical substrates include 3'-flap structures, D-loops, replication forks and nicked Holliday junctions. May be required in mitosis for the processing of stalled or collapsed replication fork intermediates. May be required in meiosis for the repair of meiosis-specific double strand breaks subsequent to single-end invasion (SEI).</text>
</comment>
<evidence type="ECO:0000313" key="5">
    <source>
        <dbReference type="EMBL" id="KMZ78866.1"/>
    </source>
</evidence>
<dbReference type="CDD" id="cd20074">
    <property type="entry name" value="XPF_nuclease_Mus81"/>
    <property type="match status" value="1"/>
</dbReference>
<sequence length="1372" mass="155119">MEGSDFLKKLANRKIRRNYSIHPENVIFYDYFNNLKRKAIAQGYTNLVISFKKIMGSILKYPLPIKNSLEAYKLKGVGKRFSYYFEKALSQDAQEKKQNSIHNGCVTSNENSSQIYTHINKVITSVDRFLKELDNEVYNLRRIGEESDDSIMRNIKEIRNDYSNSDCNEGEVKRRKRKGGKEKKACAHPAERVDKVGQVDKADQTDPSDCANRTANHESKRGENSCPPANELSSPPQLSTNSYTYKNSTNINGYTIISSSAVNYENSFLGDDEASTQKGGPPNERVKKKRFTGKNKESKKTNEIELNDFEKGVMTFLDKYEDLYDDCAVSKEEITIGFLKYYGNSEKINFRKLSRLIKLEFVEKVDIWENKASGGVAKKRHLLDDVQETPSSCAASNVLSPSSVSNAKRAKMKIVNKVRLTVKGREFLRRGKQEKEKQNGEEPKTLEDPPHADNPKPRDPTADAAEGEEKSTSERDKENKVSESNHIIKSEDSFKSAEYLSTKMNESEERLRKEITYSDGENSHLFGKGKIVGENLFDDFFPLRHGSNGHPGGVLHDHEEDSPAGGNNTKEDYSRKGGASFLESELLSKSEGANCGTSFDMAVKDQAGNCPLESGGTNQAELANKVERIRDEWDNPLNSVCESTMPWKEEKNDLANFELQMERKKKEIRKKLKISLREKIQKKKKRDENNLWAEEDQSSSNSDESEKGKGEDKVEGEGSGLPERSSSQGGKQPSGVTDGVKRSPDGNKPNGDEQSEEGPQLFRSWENCKVQPWEVNISAPDSADAETELHIRKIKKALSRDGNHNISEDARENVFFTIDGDTSDEQSFQLGGREGSERGRSVGPSTRDNLQMENPPQCNLFCKGITSNLSNNKQPRSDDVIDLFAEEGGDASCGRISSVGGKTEGKRKWSASLDSGGGELKSEPKRRRRKKKGEKRLDEEEKNAQSGEASTKKKRKNENDHTRGSPKGARKLSQKAKRKEDRDAHPDGDTHTEGGEQVTYGPYEIVMVIDNRDISGTSQELNEKMKKIFQRNGVKYLTRNLPLGDIIWLCRRRVYNGAKSKRKRGRKGANKEKQRHHEWSGEASQMSSLRKSNAHCSGGYDRGREDRREGDKKGTATFEESAACEDTAACEENAEYEEHVLKWIVERKTLNDLSASIIDGRYDEQKYRLMRSKETSHIIYLIENSNNSFKNYTSSTRISYETLLNAQHSIQLVSGFSILTSQSLTHTFFLLAEMHTEIVESIRLLANTGEGEPIRHTNELEVYLRDNASEWDQWNNDSKKSKNNLVKEVFGKQLRLINMCGPDATELILSLWPTPMKLHEALNRYTHDGILAEKIKRIYLKRRGLLGKRRVKSPVDANLIAQLRQLYAPDSI</sequence>
<feature type="domain" description="ERCC4" evidence="4">
    <location>
        <begin position="1006"/>
        <end position="1186"/>
    </location>
</feature>
<feature type="region of interest" description="Disordered" evidence="3">
    <location>
        <begin position="1059"/>
        <end position="1119"/>
    </location>
</feature>
<evidence type="ECO:0000313" key="6">
    <source>
        <dbReference type="Proteomes" id="UP000053562"/>
    </source>
</evidence>
<dbReference type="GO" id="GO:0048257">
    <property type="term" value="F:3'-flap endonuclease activity"/>
    <property type="evidence" value="ECO:0007669"/>
    <property type="project" value="TreeGrafter"/>
</dbReference>
<protein>
    <recommendedName>
        <fullName evidence="2">Crossover junction endonuclease MUS81</fullName>
        <ecNumber evidence="2">3.1.22.-</ecNumber>
    </recommendedName>
</protein>
<feature type="compositionally biased region" description="Basic and acidic residues" evidence="3">
    <location>
        <begin position="426"/>
        <end position="495"/>
    </location>
</feature>
<dbReference type="GO" id="GO:0005634">
    <property type="term" value="C:nucleus"/>
    <property type="evidence" value="ECO:0007669"/>
    <property type="project" value="UniProtKB-SubCell"/>
</dbReference>
<feature type="compositionally biased region" description="Polar residues" evidence="3">
    <location>
        <begin position="724"/>
        <end position="735"/>
    </location>
</feature>
<keyword evidence="1 2" id="KW-0378">Hydrolase</keyword>
<proteinExistence type="inferred from homology"/>
<name>A0A0J9S839_PLAVI</name>